<dbReference type="InterPro" id="IPR003439">
    <property type="entry name" value="ABC_transporter-like_ATP-bd"/>
</dbReference>
<evidence type="ECO:0000313" key="10">
    <source>
        <dbReference type="Proteomes" id="UP001595685"/>
    </source>
</evidence>
<accession>A0ABV7WL08</accession>
<comment type="caution">
    <text evidence="9">The sequence shown here is derived from an EMBL/GenBank/DDBJ whole genome shotgun (WGS) entry which is preliminary data.</text>
</comment>
<keyword evidence="7" id="KW-0472">Membrane</keyword>
<keyword evidence="3" id="KW-0547">Nucleotide-binding</keyword>
<dbReference type="RefSeq" id="WP_340290959.1">
    <property type="nucleotide sequence ID" value="NZ_JBBEOI010000026.1"/>
</dbReference>
<dbReference type="SUPFAM" id="SSF52540">
    <property type="entry name" value="P-loop containing nucleoside triphosphate hydrolases"/>
    <property type="match status" value="1"/>
</dbReference>
<reference evidence="10" key="1">
    <citation type="journal article" date="2019" name="Int. J. Syst. Evol. Microbiol.">
        <title>The Global Catalogue of Microorganisms (GCM) 10K type strain sequencing project: providing services to taxonomists for standard genome sequencing and annotation.</title>
        <authorList>
            <consortium name="The Broad Institute Genomics Platform"/>
            <consortium name="The Broad Institute Genome Sequencing Center for Infectious Disease"/>
            <person name="Wu L."/>
            <person name="Ma J."/>
        </authorList>
    </citation>
    <scope>NUCLEOTIDE SEQUENCE [LARGE SCALE GENOMIC DNA]</scope>
    <source>
        <strain evidence="10">NCAIM B.02333</strain>
    </source>
</reference>
<keyword evidence="10" id="KW-1185">Reference proteome</keyword>
<dbReference type="InterPro" id="IPR027417">
    <property type="entry name" value="P-loop_NTPase"/>
</dbReference>
<feature type="domain" description="ABC transporter" evidence="8">
    <location>
        <begin position="2"/>
        <end position="241"/>
    </location>
</feature>
<dbReference type="InterPro" id="IPR017871">
    <property type="entry name" value="ABC_transporter-like_CS"/>
</dbReference>
<proteinExistence type="predicted"/>
<dbReference type="SMART" id="SM00382">
    <property type="entry name" value="AAA"/>
    <property type="match status" value="1"/>
</dbReference>
<dbReference type="PROSITE" id="PS50893">
    <property type="entry name" value="ABC_TRANSPORTER_2"/>
    <property type="match status" value="1"/>
</dbReference>
<evidence type="ECO:0000256" key="3">
    <source>
        <dbReference type="ARBA" id="ARBA00022741"/>
    </source>
</evidence>
<dbReference type="EMBL" id="JBHRWW010000012">
    <property type="protein sequence ID" value="MFC3689676.1"/>
    <property type="molecule type" value="Genomic_DNA"/>
</dbReference>
<evidence type="ECO:0000256" key="6">
    <source>
        <dbReference type="ARBA" id="ARBA00022970"/>
    </source>
</evidence>
<dbReference type="Pfam" id="PF00005">
    <property type="entry name" value="ABC_tran"/>
    <property type="match status" value="1"/>
</dbReference>
<evidence type="ECO:0000256" key="4">
    <source>
        <dbReference type="ARBA" id="ARBA00022840"/>
    </source>
</evidence>
<dbReference type="Gene3D" id="3.40.50.300">
    <property type="entry name" value="P-loop containing nucleotide triphosphate hydrolases"/>
    <property type="match status" value="1"/>
</dbReference>
<evidence type="ECO:0000256" key="1">
    <source>
        <dbReference type="ARBA" id="ARBA00022448"/>
    </source>
</evidence>
<evidence type="ECO:0000259" key="8">
    <source>
        <dbReference type="PROSITE" id="PS50893"/>
    </source>
</evidence>
<evidence type="ECO:0000256" key="5">
    <source>
        <dbReference type="ARBA" id="ARBA00022967"/>
    </source>
</evidence>
<dbReference type="InterPro" id="IPR003593">
    <property type="entry name" value="AAA+_ATPase"/>
</dbReference>
<dbReference type="InterPro" id="IPR050086">
    <property type="entry name" value="MetN_ABC_transporter-like"/>
</dbReference>
<organism evidence="9 10">
    <name type="scientific">Aquipuribacter hungaricus</name>
    <dbReference type="NCBI Taxonomy" id="545624"/>
    <lineage>
        <taxon>Bacteria</taxon>
        <taxon>Bacillati</taxon>
        <taxon>Actinomycetota</taxon>
        <taxon>Actinomycetes</taxon>
        <taxon>Micrococcales</taxon>
        <taxon>Intrasporangiaceae</taxon>
        <taxon>Aquipuribacter</taxon>
    </lineage>
</organism>
<keyword evidence="1" id="KW-0813">Transport</keyword>
<gene>
    <name evidence="9" type="ORF">ACFOLH_15115</name>
</gene>
<sequence>MITLRGVTKTFTTAGGTTTAVDDVDLHVERGAVQGIIGFSGAGKSTLVRTVNLLERPDSGSVVVDGEELTTLPERELRARRAKIGMIFQHFNLLENLTAAQNVELALRVAGAPKAGRAAKVARSLAVVDLSDKADAYPSKLSGGQKQRVAIARALANEPSVLLCDEPTSAVDPQTTITVLQYLKEVNERLGITIVLVTHQMNVVKALAGDVAVMESGRVVEHLRLDGSPLAPRSEIARFLLDDEIRLAPVDHGRTEPDAVVPPRAPVSLDRLEAVVERG</sequence>
<protein>
    <submittedName>
        <fullName evidence="9">Methionine ABC transporter ATP-binding protein</fullName>
    </submittedName>
</protein>
<keyword evidence="4 9" id="KW-0067">ATP-binding</keyword>
<dbReference type="PANTHER" id="PTHR43166">
    <property type="entry name" value="AMINO ACID IMPORT ATP-BINDING PROTEIN"/>
    <property type="match status" value="1"/>
</dbReference>
<keyword evidence="2" id="KW-1003">Cell membrane</keyword>
<keyword evidence="5" id="KW-1278">Translocase</keyword>
<dbReference type="PANTHER" id="PTHR43166:SF30">
    <property type="entry name" value="METHIONINE IMPORT ATP-BINDING PROTEIN METN"/>
    <property type="match status" value="1"/>
</dbReference>
<name>A0ABV7WL08_9MICO</name>
<evidence type="ECO:0000256" key="2">
    <source>
        <dbReference type="ARBA" id="ARBA00022475"/>
    </source>
</evidence>
<dbReference type="GO" id="GO:0005524">
    <property type="term" value="F:ATP binding"/>
    <property type="evidence" value="ECO:0007669"/>
    <property type="project" value="UniProtKB-KW"/>
</dbReference>
<dbReference type="PROSITE" id="PS00211">
    <property type="entry name" value="ABC_TRANSPORTER_1"/>
    <property type="match status" value="1"/>
</dbReference>
<evidence type="ECO:0000256" key="7">
    <source>
        <dbReference type="ARBA" id="ARBA00023136"/>
    </source>
</evidence>
<evidence type="ECO:0000313" key="9">
    <source>
        <dbReference type="EMBL" id="MFC3689676.1"/>
    </source>
</evidence>
<dbReference type="Proteomes" id="UP001595685">
    <property type="component" value="Unassembled WGS sequence"/>
</dbReference>
<keyword evidence="6" id="KW-0029">Amino-acid transport</keyword>